<dbReference type="EMBL" id="SLZV01000029">
    <property type="protein sequence ID" value="TCS63356.1"/>
    <property type="molecule type" value="Genomic_DNA"/>
</dbReference>
<feature type="region of interest" description="Disordered" evidence="2">
    <location>
        <begin position="213"/>
        <end position="237"/>
    </location>
</feature>
<dbReference type="EMBL" id="BHEO01000005">
    <property type="protein sequence ID" value="GBU04883.1"/>
    <property type="molecule type" value="Genomic_DNA"/>
</dbReference>
<reference evidence="4 5" key="2">
    <citation type="submission" date="2019-03" db="EMBL/GenBank/DDBJ databases">
        <title>Genomic Encyclopedia of Type Strains, Phase IV (KMG-IV): sequencing the most valuable type-strain genomes for metagenomic binning, comparative biology and taxonomic classification.</title>
        <authorList>
            <person name="Goeker M."/>
        </authorList>
    </citation>
    <scope>NUCLEOTIDE SEQUENCE [LARGE SCALE GENOMIC DNA]</scope>
    <source>
        <strain evidence="4 5">DSM 103426</strain>
    </source>
</reference>
<feature type="coiled-coil region" evidence="1">
    <location>
        <begin position="45"/>
        <end position="204"/>
    </location>
</feature>
<evidence type="ECO:0000256" key="1">
    <source>
        <dbReference type="SAM" id="Coils"/>
    </source>
</evidence>
<evidence type="ECO:0000256" key="2">
    <source>
        <dbReference type="SAM" id="MobiDB-lite"/>
    </source>
</evidence>
<evidence type="ECO:0000313" key="3">
    <source>
        <dbReference type="EMBL" id="GBU04883.1"/>
    </source>
</evidence>
<organism evidence="4 5">
    <name type="scientific">Faecalimonas umbilicata</name>
    <dbReference type="NCBI Taxonomy" id="1912855"/>
    <lineage>
        <taxon>Bacteria</taxon>
        <taxon>Bacillati</taxon>
        <taxon>Bacillota</taxon>
        <taxon>Clostridia</taxon>
        <taxon>Lachnospirales</taxon>
        <taxon>Lachnospiraceae</taxon>
        <taxon>Faecalimonas</taxon>
    </lineage>
</organism>
<protein>
    <submittedName>
        <fullName evidence="4">Uncharacterized protein</fullName>
    </submittedName>
</protein>
<keyword evidence="6" id="KW-1185">Reference proteome</keyword>
<proteinExistence type="predicted"/>
<dbReference type="Proteomes" id="UP000702954">
    <property type="component" value="Unassembled WGS sequence"/>
</dbReference>
<evidence type="ECO:0000313" key="6">
    <source>
        <dbReference type="Proteomes" id="UP000702954"/>
    </source>
</evidence>
<dbReference type="AlphaFoldDB" id="A0A4R3JE39"/>
<comment type="caution">
    <text evidence="4">The sequence shown here is derived from an EMBL/GenBank/DDBJ whole genome shotgun (WGS) entry which is preliminary data.</text>
</comment>
<accession>A0A4R3JE39</accession>
<evidence type="ECO:0000313" key="4">
    <source>
        <dbReference type="EMBL" id="TCS63356.1"/>
    </source>
</evidence>
<name>A0A4R3JE39_9FIRM</name>
<evidence type="ECO:0000313" key="5">
    <source>
        <dbReference type="Proteomes" id="UP000294613"/>
    </source>
</evidence>
<keyword evidence="1" id="KW-0175">Coiled coil</keyword>
<reference evidence="3 6" key="1">
    <citation type="journal article" date="2018" name="Int. J. Syst. Evol. Microbiol.">
        <title>Draft Genome Sequence of Faecalimonas umbilicata JCM 30896T, an Acetate-Producing Bacterium Isolated from Human Feces.</title>
        <authorList>
            <person name="Sakamoto M."/>
            <person name="Ikeyama N."/>
            <person name="Yuki M."/>
            <person name="Ohkuma M."/>
        </authorList>
    </citation>
    <scope>NUCLEOTIDE SEQUENCE [LARGE SCALE GENOMIC DNA]</scope>
    <source>
        <strain evidence="3 6">EGH7</strain>
    </source>
</reference>
<gene>
    <name evidence="4" type="ORF">EDD74_12920</name>
    <name evidence="3" type="ORF">FAEUMB_14240</name>
</gene>
<dbReference type="Proteomes" id="UP000294613">
    <property type="component" value="Unassembled WGS sequence"/>
</dbReference>
<dbReference type="RefSeq" id="WP_116441586.1">
    <property type="nucleotide sequence ID" value="NZ_BHEO01000005.1"/>
</dbReference>
<sequence length="411" mass="48853">MEQYRDDEVLLKTESYLEKMQKIFEEREATYQKRKAEYDGRNQELEQIRKELWKRSQTLEQKEEQWKQNEENLAKHEAELVEKEAVLERRETEFAEEKAKYEAQLQKQILEHQLELEALRNEKMLVEDARRAYEYQTAQLECGFGKDRIEKWDEENQSLKEERVQLQDTICKLQTDLRNIRKEKEETEKTCGQLQKERLKLLEKLMGVAESDSEFETLSLSEEMEEENPKEKEEGFSISSYEQEDKMYSDEKNRIVSEKGKEVHIPRLGKEERSPERKESVSERIPIETVEITREELTANVLKSYLEKHDPAVQPEIRHSEHGEQLHMEAKNLTYVFLFQDEIIQFEVSAKRKESRALKEKLERMNREVPGIQFQYDREEGCVFAGGYLTADMTPSQAMERVGEVAGRFAS</sequence>